<sequence length="89" mass="9921">MLHIKSAKYVADYKIWVAFDDGTSGEVDLDGELNGPVFEPLKEIAVFRKLSVDPELETVVWPNGADLAPEFLKGLHNKQSQPTRTVPQL</sequence>
<dbReference type="Proteomes" id="UP001257909">
    <property type="component" value="Unassembled WGS sequence"/>
</dbReference>
<name>A0ABU1VWU4_9GAMM</name>
<evidence type="ECO:0008006" key="3">
    <source>
        <dbReference type="Google" id="ProtNLM"/>
    </source>
</evidence>
<organism evidence="1 2">
    <name type="scientific">Rheinheimera soli</name>
    <dbReference type="NCBI Taxonomy" id="443616"/>
    <lineage>
        <taxon>Bacteria</taxon>
        <taxon>Pseudomonadati</taxon>
        <taxon>Pseudomonadota</taxon>
        <taxon>Gammaproteobacteria</taxon>
        <taxon>Chromatiales</taxon>
        <taxon>Chromatiaceae</taxon>
        <taxon>Rheinheimera</taxon>
    </lineage>
</organism>
<accession>A0ABU1VWU4</accession>
<dbReference type="SUPFAM" id="SSF143880">
    <property type="entry name" value="NE0471 N-terminal domain-like"/>
    <property type="match status" value="1"/>
</dbReference>
<evidence type="ECO:0000313" key="1">
    <source>
        <dbReference type="EMBL" id="MDR7120201.1"/>
    </source>
</evidence>
<dbReference type="EMBL" id="JAVDWR010000002">
    <property type="protein sequence ID" value="MDR7120201.1"/>
    <property type="molecule type" value="Genomic_DNA"/>
</dbReference>
<dbReference type="Gene3D" id="3.30.2020.10">
    <property type="entry name" value="NE0471-like N-terminal domain"/>
    <property type="match status" value="1"/>
</dbReference>
<gene>
    <name evidence="1" type="ORF">J2W69_001130</name>
</gene>
<dbReference type="InterPro" id="IPR036782">
    <property type="entry name" value="NE0471-like_N"/>
</dbReference>
<evidence type="ECO:0000313" key="2">
    <source>
        <dbReference type="Proteomes" id="UP001257909"/>
    </source>
</evidence>
<dbReference type="InterPro" id="IPR018841">
    <property type="entry name" value="DUF2442"/>
</dbReference>
<reference evidence="1 2" key="1">
    <citation type="submission" date="2023-07" db="EMBL/GenBank/DDBJ databases">
        <title>Sorghum-associated microbial communities from plants grown in Nebraska, USA.</title>
        <authorList>
            <person name="Schachtman D."/>
        </authorList>
    </citation>
    <scope>NUCLEOTIDE SEQUENCE [LARGE SCALE GENOMIC DNA]</scope>
    <source>
        <strain evidence="1 2">4138</strain>
    </source>
</reference>
<comment type="caution">
    <text evidence="1">The sequence shown here is derived from an EMBL/GenBank/DDBJ whole genome shotgun (WGS) entry which is preliminary data.</text>
</comment>
<dbReference type="Pfam" id="PF10387">
    <property type="entry name" value="DUF2442"/>
    <property type="match status" value="1"/>
</dbReference>
<protein>
    <recommendedName>
        <fullName evidence="3">DUF2442 domain-containing protein</fullName>
    </recommendedName>
</protein>
<keyword evidence="2" id="KW-1185">Reference proteome</keyword>
<dbReference type="RefSeq" id="WP_310275439.1">
    <property type="nucleotide sequence ID" value="NZ_JAVDWR010000002.1"/>
</dbReference>
<proteinExistence type="predicted"/>